<dbReference type="SUPFAM" id="SSF48452">
    <property type="entry name" value="TPR-like"/>
    <property type="match status" value="1"/>
</dbReference>
<organism evidence="1 2">
    <name type="scientific">Geobacillus genomosp. 3</name>
    <dbReference type="NCBI Taxonomy" id="1921421"/>
    <lineage>
        <taxon>Bacteria</taxon>
        <taxon>Bacillati</taxon>
        <taxon>Bacillota</taxon>
        <taxon>Bacilli</taxon>
        <taxon>Bacillales</taxon>
        <taxon>Anoxybacillaceae</taxon>
        <taxon>Geobacillus</taxon>
    </lineage>
</organism>
<dbReference type="Pfam" id="PF14559">
    <property type="entry name" value="TPR_19"/>
    <property type="match status" value="1"/>
</dbReference>
<reference evidence="1 2" key="1">
    <citation type="journal article" date="2014" name="Genome Announc.">
        <title>Complete Genome Sequence of the Thermophilic Polychlorinated Biphenyl Degrader Geobacillus sp. Strain JF8 (NBRC 109937).</title>
        <authorList>
            <person name="Shintani M."/>
            <person name="Ohtsubo Y."/>
            <person name="Fukuda K."/>
            <person name="Hosoyama A."/>
            <person name="Ohji S."/>
            <person name="Yamazoe A."/>
            <person name="Fujita N."/>
            <person name="Nagata Y."/>
            <person name="Tsuda M."/>
            <person name="Hatta T."/>
            <person name="Kimbara K."/>
        </authorList>
    </citation>
    <scope>NUCLEOTIDE SEQUENCE [LARGE SCALE GENOMIC DNA]</scope>
    <source>
        <strain evidence="1 2">JF8</strain>
    </source>
</reference>
<dbReference type="PATRIC" id="fig|1345697.3.peg.2068"/>
<dbReference type="HOGENOM" id="CLU_902429_0_0_9"/>
<dbReference type="STRING" id="1921421.M493_10670"/>
<dbReference type="Proteomes" id="UP000015500">
    <property type="component" value="Chromosome"/>
</dbReference>
<keyword evidence="2" id="KW-1185">Reference proteome</keyword>
<dbReference type="KEGG" id="gjf:M493_10670"/>
<dbReference type="EMBL" id="CP006254">
    <property type="protein sequence ID" value="AGT32395.1"/>
    <property type="molecule type" value="Genomic_DNA"/>
</dbReference>
<accession>S5ZDU2</accession>
<evidence type="ECO:0000313" key="1">
    <source>
        <dbReference type="EMBL" id="AGT32395.1"/>
    </source>
</evidence>
<dbReference type="InterPro" id="IPR011990">
    <property type="entry name" value="TPR-like_helical_dom_sf"/>
</dbReference>
<evidence type="ECO:0000313" key="2">
    <source>
        <dbReference type="Proteomes" id="UP000015500"/>
    </source>
</evidence>
<proteinExistence type="predicted"/>
<sequence>MIEKEIFPHKRERQLCEEWKKEKDREKRRKIEEQLVSLYVYVGEYFKMSRPDPKQAKVYLQKALRYRPDHAIANYRLAHVYYAEAEYGKAAFHFERALSDERGGKLTDTQQLISCMLLANCGILLASKALKKIEEMEDSSYDEELVERYRGEILLQRAEDFARALYCIVTPDGRDIVAEERYFAEQEKCLPREVQLLISDGDGLLVRYEGGKWMTLDYASFYLLALLLHSERPLTGEEIRETLFFSFLERGVTEAAIRKMIERLRTRLSFWEEMIETTRIGSKAARRRQPSVSYRIFCRASDVFPWET</sequence>
<protein>
    <submittedName>
        <fullName evidence="1">Uncharacterized protein</fullName>
    </submittedName>
</protein>
<dbReference type="Gene3D" id="1.25.40.10">
    <property type="entry name" value="Tetratricopeptide repeat domain"/>
    <property type="match status" value="1"/>
</dbReference>
<dbReference type="RefSeq" id="WP_020960198.1">
    <property type="nucleotide sequence ID" value="NC_022080.4"/>
</dbReference>
<dbReference type="AlphaFoldDB" id="S5ZDU2"/>
<name>S5ZDU2_GEOG3</name>
<gene>
    <name evidence="1" type="ORF">M493_10670</name>
</gene>